<dbReference type="PANTHER" id="PTHR43213">
    <property type="entry name" value="BIFUNCTIONAL DTTP/UTP PYROPHOSPHATASE/METHYLTRANSFERASE PROTEIN-RELATED"/>
    <property type="match status" value="1"/>
</dbReference>
<dbReference type="Gene3D" id="3.90.950.10">
    <property type="match status" value="1"/>
</dbReference>
<dbReference type="InterPro" id="IPR003697">
    <property type="entry name" value="Maf-like"/>
</dbReference>
<evidence type="ECO:0000313" key="7">
    <source>
        <dbReference type="EMBL" id="CUV31895.1"/>
    </source>
</evidence>
<feature type="site" description="Important for substrate specificity" evidence="4">
    <location>
        <position position="17"/>
    </location>
</feature>
<evidence type="ECO:0000256" key="1">
    <source>
        <dbReference type="ARBA" id="ARBA00001968"/>
    </source>
</evidence>
<evidence type="ECO:0000313" key="5">
    <source>
        <dbReference type="EMBL" id="CUV16562.1"/>
    </source>
</evidence>
<organism evidence="8">
    <name type="scientific">Ralstonia solanacearum</name>
    <name type="common">Pseudomonas solanacearum</name>
    <dbReference type="NCBI Taxonomy" id="305"/>
    <lineage>
        <taxon>Bacteria</taxon>
        <taxon>Pseudomonadati</taxon>
        <taxon>Pseudomonadota</taxon>
        <taxon>Betaproteobacteria</taxon>
        <taxon>Burkholderiales</taxon>
        <taxon>Burkholderiaceae</taxon>
        <taxon>Ralstonia</taxon>
        <taxon>Ralstonia solanacearum species complex</taxon>
    </lineage>
</organism>
<protein>
    <recommendedName>
        <fullName evidence="4">7-methyl-GTP pyrophosphatase</fullName>
        <shortName evidence="4">m(7)GTP pyrophosphatase</shortName>
        <ecNumber evidence="4">3.6.1.-</ecNumber>
    </recommendedName>
</protein>
<dbReference type="EMBL" id="LN899823">
    <property type="protein sequence ID" value="CUV25548.1"/>
    <property type="molecule type" value="Genomic_DNA"/>
</dbReference>
<evidence type="ECO:0000256" key="4">
    <source>
        <dbReference type="HAMAP-Rule" id="MF_00528"/>
    </source>
</evidence>
<evidence type="ECO:0000313" key="6">
    <source>
        <dbReference type="EMBL" id="CUV25548.1"/>
    </source>
</evidence>
<comment type="catalytic activity">
    <reaction evidence="4">
        <text>N(7)-methyl-GTP + H2O = N(7)-methyl-GMP + diphosphate + H(+)</text>
        <dbReference type="Rhea" id="RHEA:58744"/>
        <dbReference type="ChEBI" id="CHEBI:15377"/>
        <dbReference type="ChEBI" id="CHEBI:15378"/>
        <dbReference type="ChEBI" id="CHEBI:33019"/>
        <dbReference type="ChEBI" id="CHEBI:58285"/>
        <dbReference type="ChEBI" id="CHEBI:87133"/>
    </reaction>
</comment>
<gene>
    <name evidence="8" type="primary">yceF</name>
    <name evidence="5" type="ORF">PSS4_v1_150022</name>
    <name evidence="10" type="ORF">RD1301_v1_460008</name>
    <name evidence="6" type="ORF">RUN1744_v1_1000006</name>
    <name evidence="7" type="ORF">RUN1985_v1_1230034</name>
    <name evidence="8" type="ORF">TD1301_v1_1790021</name>
    <name evidence="9" type="ORF">TF3108_v1_280034</name>
</gene>
<keyword evidence="4" id="KW-0963">Cytoplasm</keyword>
<keyword evidence="3 4" id="KW-0546">Nucleotide metabolism</keyword>
<evidence type="ECO:0000256" key="2">
    <source>
        <dbReference type="ARBA" id="ARBA00022801"/>
    </source>
</evidence>
<feature type="site" description="Important for substrate specificity" evidence="4">
    <location>
        <position position="75"/>
    </location>
</feature>
<dbReference type="EC" id="3.6.1.-" evidence="4"/>
<dbReference type="EMBL" id="LN899826">
    <property type="protein sequence ID" value="CUV39516.1"/>
    <property type="molecule type" value="Genomic_DNA"/>
</dbReference>
<comment type="function">
    <text evidence="4">Nucleoside triphosphate pyrophosphatase that hydrolyzes 7-methyl-GTP (m(7)GTP). May have a dual role in cell division arrest and in preventing the incorporation of modified nucleotides into cellular nucleic acids.</text>
</comment>
<dbReference type="SUPFAM" id="SSF52972">
    <property type="entry name" value="ITPase-like"/>
    <property type="match status" value="1"/>
</dbReference>
<dbReference type="InterPro" id="IPR029001">
    <property type="entry name" value="ITPase-like_fam"/>
</dbReference>
<dbReference type="NCBIfam" id="TIGR00172">
    <property type="entry name" value="maf"/>
    <property type="match status" value="1"/>
</dbReference>
<feature type="active site" description="Proton acceptor" evidence="4">
    <location>
        <position position="74"/>
    </location>
</feature>
<keyword evidence="2 4" id="KW-0378">Hydrolase</keyword>
<dbReference type="CDD" id="cd00555">
    <property type="entry name" value="Maf"/>
    <property type="match status" value="1"/>
</dbReference>
<evidence type="ECO:0000313" key="10">
    <source>
        <dbReference type="EMBL" id="CUV59552.1"/>
    </source>
</evidence>
<evidence type="ECO:0000256" key="3">
    <source>
        <dbReference type="ARBA" id="ARBA00023080"/>
    </source>
</evidence>
<comment type="cofactor">
    <cofactor evidence="1 4">
        <name>a divalent metal cation</name>
        <dbReference type="ChEBI" id="CHEBI:60240"/>
    </cofactor>
</comment>
<comment type="subcellular location">
    <subcellularLocation>
        <location evidence="4">Cytoplasm</location>
    </subcellularLocation>
</comment>
<dbReference type="Pfam" id="PF02545">
    <property type="entry name" value="Maf"/>
    <property type="match status" value="1"/>
</dbReference>
<comment type="similarity">
    <text evidence="4">Belongs to the Maf family. YceF subfamily.</text>
</comment>
<dbReference type="PANTHER" id="PTHR43213:SF5">
    <property type="entry name" value="BIFUNCTIONAL DTTP_UTP PYROPHOSPHATASE_METHYLTRANSFERASE PROTEIN-RELATED"/>
    <property type="match status" value="1"/>
</dbReference>
<sequence length="198" mass="21614">MTHAMRPPLILASSSPYRRELLERLRLPFEIVVPAIDETPTPGESPDQTALRLARQKAEKVAAAHAGALVIGSDQVATLDGKQVGKPGDHARALAQLHWMRGRTVTFHSALCLYDGRTGQHQSEDVRTLATFRSLSDEELDAYLHLEHPYDVAGSAKSEGLGIALLERVESPDPTALVGLPLIALTTMLRNVHYPLFA</sequence>
<dbReference type="EMBL" id="LN899825">
    <property type="protein sequence ID" value="CUV35999.1"/>
    <property type="molecule type" value="Genomic_DNA"/>
</dbReference>
<dbReference type="GO" id="GO:0047429">
    <property type="term" value="F:nucleoside triphosphate diphosphatase activity"/>
    <property type="evidence" value="ECO:0007669"/>
    <property type="project" value="InterPro"/>
</dbReference>
<dbReference type="EMBL" id="LN899824">
    <property type="protein sequence ID" value="CUV31895.1"/>
    <property type="molecule type" value="Genomic_DNA"/>
</dbReference>
<comment type="caution">
    <text evidence="4">Lacks conserved residue(s) required for the propagation of feature annotation.</text>
</comment>
<dbReference type="PATRIC" id="fig|305.107.peg.3997"/>
<dbReference type="EMBL" id="LN899821">
    <property type="protein sequence ID" value="CUV16562.1"/>
    <property type="molecule type" value="Genomic_DNA"/>
</dbReference>
<dbReference type="GO" id="GO:0009117">
    <property type="term" value="P:nucleotide metabolic process"/>
    <property type="evidence" value="ECO:0007669"/>
    <property type="project" value="UniProtKB-KW"/>
</dbReference>
<dbReference type="HAMAP" id="MF_00528">
    <property type="entry name" value="Maf"/>
    <property type="match status" value="1"/>
</dbReference>
<evidence type="ECO:0000313" key="8">
    <source>
        <dbReference type="EMBL" id="CUV35999.1"/>
    </source>
</evidence>
<dbReference type="PIRSF" id="PIRSF006305">
    <property type="entry name" value="Maf"/>
    <property type="match status" value="1"/>
</dbReference>
<evidence type="ECO:0000313" key="9">
    <source>
        <dbReference type="EMBL" id="CUV39516.1"/>
    </source>
</evidence>
<accession>A0A0K1ZLK9</accession>
<name>A0A0K1ZLK9_RALSL</name>
<dbReference type="AlphaFoldDB" id="A0A0K1ZLK9"/>
<dbReference type="EMBL" id="LN899822">
    <property type="protein sequence ID" value="CUV59552.1"/>
    <property type="molecule type" value="Genomic_DNA"/>
</dbReference>
<feature type="site" description="Important for substrate specificity" evidence="4">
    <location>
        <position position="159"/>
    </location>
</feature>
<proteinExistence type="inferred from homology"/>
<reference evidence="8" key="1">
    <citation type="submission" date="2015-10" db="EMBL/GenBank/DDBJ databases">
        <authorList>
            <person name="Gilbert D.G."/>
        </authorList>
    </citation>
    <scope>NUCLEOTIDE SEQUENCE</scope>
    <source>
        <strain evidence="8">Phyl III-seqv23</strain>
    </source>
</reference>
<dbReference type="GO" id="GO:0005737">
    <property type="term" value="C:cytoplasm"/>
    <property type="evidence" value="ECO:0007669"/>
    <property type="project" value="UniProtKB-SubCell"/>
</dbReference>